<dbReference type="GO" id="GO:0004742">
    <property type="term" value="F:dihydrolipoyllysine-residue acetyltransferase activity"/>
    <property type="evidence" value="ECO:0007669"/>
    <property type="project" value="TreeGrafter"/>
</dbReference>
<keyword evidence="8" id="KW-1185">Reference proteome</keyword>
<dbReference type="PROSITE" id="PS50968">
    <property type="entry name" value="BIOTINYL_LIPOYL"/>
    <property type="match status" value="1"/>
</dbReference>
<dbReference type="CDD" id="cd06849">
    <property type="entry name" value="lipoyl_domain"/>
    <property type="match status" value="1"/>
</dbReference>
<evidence type="ECO:0000256" key="1">
    <source>
        <dbReference type="ARBA" id="ARBA00007317"/>
    </source>
</evidence>
<feature type="domain" description="Lipoyl-binding" evidence="5">
    <location>
        <begin position="29"/>
        <end position="105"/>
    </location>
</feature>
<reference evidence="7" key="1">
    <citation type="journal article" date="2020" name="Stud. Mycol.">
        <title>101 Dothideomycetes genomes: a test case for predicting lifestyles and emergence of pathogens.</title>
        <authorList>
            <person name="Haridas S."/>
            <person name="Albert R."/>
            <person name="Binder M."/>
            <person name="Bloem J."/>
            <person name="Labutti K."/>
            <person name="Salamov A."/>
            <person name="Andreopoulos B."/>
            <person name="Baker S."/>
            <person name="Barry K."/>
            <person name="Bills G."/>
            <person name="Bluhm B."/>
            <person name="Cannon C."/>
            <person name="Castanera R."/>
            <person name="Culley D."/>
            <person name="Daum C."/>
            <person name="Ezra D."/>
            <person name="Gonzalez J."/>
            <person name="Henrissat B."/>
            <person name="Kuo A."/>
            <person name="Liang C."/>
            <person name="Lipzen A."/>
            <person name="Lutzoni F."/>
            <person name="Magnuson J."/>
            <person name="Mondo S."/>
            <person name="Nolan M."/>
            <person name="Ohm R."/>
            <person name="Pangilinan J."/>
            <person name="Park H.-J."/>
            <person name="Ramirez L."/>
            <person name="Alfaro M."/>
            <person name="Sun H."/>
            <person name="Tritt A."/>
            <person name="Yoshinaga Y."/>
            <person name="Zwiers L.-H."/>
            <person name="Turgeon B."/>
            <person name="Goodwin S."/>
            <person name="Spatafora J."/>
            <person name="Crous P."/>
            <person name="Grigoriev I."/>
        </authorList>
    </citation>
    <scope>NUCLEOTIDE SEQUENCE</scope>
    <source>
        <strain evidence="7">CBS 260.36</strain>
    </source>
</reference>
<dbReference type="SUPFAM" id="SSF51230">
    <property type="entry name" value="Single hybrid motif"/>
    <property type="match status" value="1"/>
</dbReference>
<evidence type="ECO:0000313" key="8">
    <source>
        <dbReference type="Proteomes" id="UP000799439"/>
    </source>
</evidence>
<organism evidence="7 8">
    <name type="scientific">Myriangium duriaei CBS 260.36</name>
    <dbReference type="NCBI Taxonomy" id="1168546"/>
    <lineage>
        <taxon>Eukaryota</taxon>
        <taxon>Fungi</taxon>
        <taxon>Dikarya</taxon>
        <taxon>Ascomycota</taxon>
        <taxon>Pezizomycotina</taxon>
        <taxon>Dothideomycetes</taxon>
        <taxon>Dothideomycetidae</taxon>
        <taxon>Myriangiales</taxon>
        <taxon>Myriangiaceae</taxon>
        <taxon>Myriangium</taxon>
    </lineage>
</organism>
<dbReference type="InterPro" id="IPR011053">
    <property type="entry name" value="Single_hybrid_motif"/>
</dbReference>
<dbReference type="Pfam" id="PF00364">
    <property type="entry name" value="Biotin_lipoyl"/>
    <property type="match status" value="1"/>
</dbReference>
<evidence type="ECO:0000256" key="3">
    <source>
        <dbReference type="ARBA" id="ARBA00022946"/>
    </source>
</evidence>
<evidence type="ECO:0000259" key="6">
    <source>
        <dbReference type="PROSITE" id="PS51826"/>
    </source>
</evidence>
<evidence type="ECO:0008006" key="9">
    <source>
        <dbReference type="Google" id="ProtNLM"/>
    </source>
</evidence>
<dbReference type="GO" id="GO:0045254">
    <property type="term" value="C:pyruvate dehydrogenase complex"/>
    <property type="evidence" value="ECO:0007669"/>
    <property type="project" value="InterPro"/>
</dbReference>
<dbReference type="InterPro" id="IPR045257">
    <property type="entry name" value="E2/Pdx1"/>
</dbReference>
<dbReference type="SUPFAM" id="SSF47005">
    <property type="entry name" value="Peripheral subunit-binding domain of 2-oxo acid dehydrogenase complex"/>
    <property type="match status" value="1"/>
</dbReference>
<dbReference type="PROSITE" id="PS00189">
    <property type="entry name" value="LIPOYL"/>
    <property type="match status" value="1"/>
</dbReference>
<evidence type="ECO:0000313" key="7">
    <source>
        <dbReference type="EMBL" id="KAF2155964.1"/>
    </source>
</evidence>
<dbReference type="InterPro" id="IPR003016">
    <property type="entry name" value="2-oxoA_DH_lipoyl-BS"/>
</dbReference>
<dbReference type="Gene3D" id="2.40.50.100">
    <property type="match status" value="1"/>
</dbReference>
<dbReference type="Gene3D" id="4.10.320.10">
    <property type="entry name" value="E3-binding domain"/>
    <property type="match status" value="1"/>
</dbReference>
<gene>
    <name evidence="7" type="ORF">K461DRAFT_265422</name>
</gene>
<feature type="region of interest" description="Disordered" evidence="4">
    <location>
        <begin position="109"/>
        <end position="187"/>
    </location>
</feature>
<dbReference type="FunFam" id="2.40.50.100:FF:000010">
    <property type="entry name" value="Acetyltransferase component of pyruvate dehydrogenase complex"/>
    <property type="match status" value="1"/>
</dbReference>
<evidence type="ECO:0000259" key="5">
    <source>
        <dbReference type="PROSITE" id="PS50968"/>
    </source>
</evidence>
<proteinExistence type="inferred from homology"/>
<dbReference type="EMBL" id="ML996082">
    <property type="protein sequence ID" value="KAF2155964.1"/>
    <property type="molecule type" value="Genomic_DNA"/>
</dbReference>
<dbReference type="PROSITE" id="PS51826">
    <property type="entry name" value="PSBD"/>
    <property type="match status" value="1"/>
</dbReference>
<dbReference type="PANTHER" id="PTHR23151:SF82">
    <property type="entry name" value="PYRUVATE DEHYDROGENASE COMPLEX PROTEIN X COMPONENT, MITOCHONDRIAL"/>
    <property type="match status" value="1"/>
</dbReference>
<feature type="compositionally biased region" description="Low complexity" evidence="4">
    <location>
        <begin position="155"/>
        <end position="179"/>
    </location>
</feature>
<dbReference type="AlphaFoldDB" id="A0A9P4J6U9"/>
<name>A0A9P4J6U9_9PEZI</name>
<keyword evidence="2" id="KW-0450">Lipoyl</keyword>
<dbReference type="PANTHER" id="PTHR23151">
    <property type="entry name" value="DIHYDROLIPOAMIDE ACETYL/SUCCINYL-TRANSFERASE-RELATED"/>
    <property type="match status" value="1"/>
</dbReference>
<protein>
    <recommendedName>
        <fullName evidence="9">Dihydrolipoamide acetyltransferase component of pyruvate dehydrogenase complex</fullName>
    </recommendedName>
</protein>
<dbReference type="InterPro" id="IPR036625">
    <property type="entry name" value="E3-bd_dom_sf"/>
</dbReference>
<dbReference type="OrthoDB" id="202158at2759"/>
<keyword evidence="3" id="KW-0809">Transit peptide</keyword>
<evidence type="ECO:0000256" key="2">
    <source>
        <dbReference type="ARBA" id="ARBA00022823"/>
    </source>
</evidence>
<feature type="domain" description="Peripheral subunit-binding (PSBD)" evidence="6">
    <location>
        <begin position="187"/>
        <end position="227"/>
    </location>
</feature>
<sequence length="442" mass="47575">MAGVLRYSSRLVQRQTRRGFRTSALYNAAQNFTMPAMSPTMTEGNIAAWRVKEGESFAAGDVLLEIETDKAQMDVEAQEDGILFKITQQDGSKAVKVGSRIAVLAESGDDLSSLEVPAEESSKQSQPATKEKSPQDETEGGIDQSRSSESQAEAPPTSKSGSDSSVSSSSQSKPSTSSGKQHKRQYPLYPSVQFLLKEKGISKEETDKIPATGPNGRLLKGDVLAYMGKIEKDYSANQSKRLEKLGHLDLTNITIVQPKKSEAESPAAKEELPAQPQDTEIAMHISLSAVIATQKRVLDTLGIRLPLSVFIARASELANEALPLSASKSNTDDLFYSVLGLDKVVPRASRGNYFPLVTGLPPSPPAVVASLPKKADVFDELIETKPRSRPVAALPPLVGAEGVAAAMNIFSVVAKPGEERRVEAYLEKMKLVLEAEPGRLVV</sequence>
<comment type="caution">
    <text evidence="7">The sequence shown here is derived from an EMBL/GenBank/DDBJ whole genome shotgun (WGS) entry which is preliminary data.</text>
</comment>
<evidence type="ECO:0000256" key="4">
    <source>
        <dbReference type="SAM" id="MobiDB-lite"/>
    </source>
</evidence>
<dbReference type="Proteomes" id="UP000799439">
    <property type="component" value="Unassembled WGS sequence"/>
</dbReference>
<dbReference type="InterPro" id="IPR004167">
    <property type="entry name" value="PSBD"/>
</dbReference>
<accession>A0A9P4J6U9</accession>
<dbReference type="InterPro" id="IPR000089">
    <property type="entry name" value="Biotin_lipoyl"/>
</dbReference>
<dbReference type="GO" id="GO:0006086">
    <property type="term" value="P:pyruvate decarboxylation to acetyl-CoA"/>
    <property type="evidence" value="ECO:0007669"/>
    <property type="project" value="InterPro"/>
</dbReference>
<dbReference type="Pfam" id="PF02817">
    <property type="entry name" value="E3_binding"/>
    <property type="match status" value="1"/>
</dbReference>
<comment type="similarity">
    <text evidence="1">Belongs to the 2-oxoacid dehydrogenase family.</text>
</comment>